<evidence type="ECO:0000259" key="2">
    <source>
        <dbReference type="PROSITE" id="PS50006"/>
    </source>
</evidence>
<dbReference type="CDD" id="cd00060">
    <property type="entry name" value="FHA"/>
    <property type="match status" value="1"/>
</dbReference>
<dbReference type="RefSeq" id="WP_349115895.1">
    <property type="nucleotide sequence ID" value="NZ_JBBNFM010000003.1"/>
</dbReference>
<dbReference type="InterPro" id="IPR008984">
    <property type="entry name" value="SMAD_FHA_dom_sf"/>
</dbReference>
<feature type="domain" description="FHA" evidence="2">
    <location>
        <begin position="431"/>
        <end position="482"/>
    </location>
</feature>
<protein>
    <submittedName>
        <fullName evidence="3">FHA domain-containing protein</fullName>
    </submittedName>
</protein>
<evidence type="ECO:0000256" key="1">
    <source>
        <dbReference type="SAM" id="MobiDB-lite"/>
    </source>
</evidence>
<dbReference type="PROSITE" id="PS50006">
    <property type="entry name" value="FHA_DOMAIN"/>
    <property type="match status" value="1"/>
</dbReference>
<dbReference type="Gene3D" id="2.60.200.20">
    <property type="match status" value="1"/>
</dbReference>
<dbReference type="InterPro" id="IPR045962">
    <property type="entry name" value="DUF6382"/>
</dbReference>
<dbReference type="SMART" id="SM00240">
    <property type="entry name" value="FHA"/>
    <property type="match status" value="1"/>
</dbReference>
<proteinExistence type="predicted"/>
<dbReference type="EMBL" id="JBBNFM010000003">
    <property type="protein sequence ID" value="MEQ2453648.1"/>
    <property type="molecule type" value="Genomic_DNA"/>
</dbReference>
<comment type="caution">
    <text evidence="3">The sequence shown here is derived from an EMBL/GenBank/DDBJ whole genome shotgun (WGS) entry which is preliminary data.</text>
</comment>
<dbReference type="Pfam" id="PF00498">
    <property type="entry name" value="FHA"/>
    <property type="match status" value="1"/>
</dbReference>
<dbReference type="InterPro" id="IPR000253">
    <property type="entry name" value="FHA_dom"/>
</dbReference>
<feature type="compositionally biased region" description="Basic and acidic residues" evidence="1">
    <location>
        <begin position="372"/>
        <end position="393"/>
    </location>
</feature>
<accession>A0ABV1EGD0</accession>
<dbReference type="SUPFAM" id="SSF49879">
    <property type="entry name" value="SMAD/FHA domain"/>
    <property type="match status" value="1"/>
</dbReference>
<name>A0ABV1EGD0_9FIRM</name>
<gene>
    <name evidence="3" type="ORF">AAAT04_06235</name>
</gene>
<evidence type="ECO:0000313" key="3">
    <source>
        <dbReference type="EMBL" id="MEQ2453648.1"/>
    </source>
</evidence>
<dbReference type="Proteomes" id="UP001482186">
    <property type="component" value="Unassembled WGS sequence"/>
</dbReference>
<keyword evidence="4" id="KW-1185">Reference proteome</keyword>
<feature type="region of interest" description="Disordered" evidence="1">
    <location>
        <begin position="372"/>
        <end position="404"/>
    </location>
</feature>
<sequence>MKDSFVEEGFMTQKSREQRVRYKLDESMTLNQEEIKIYNVPFAGNTNTCKETFVKGERILEYCIEGDLTMEQLIGKPIFRDELVEYLYSISRQMVSMVHNGLKLGKIVFDLKYMYVRLNDFSVQLIFLPFDNPSDMTGVEEFIRSFLSVLVYAHTPAIECANQIIEYLNGHKEFNAIQFNLFIRELRAQSQLLVNTEKTSSKTKEIAANHAKTETDILRAEEAARNAEIARLHAESEAKRLAEYAKQQANVARSAEEMRMLAEAARIQAEIDKQAAEKEYNNKSQTAVLYACKMREAEDENSKKEINTARLLAEEQASQAEEEFRRASAEAERLAEEVRLAREEEMRAEEARMRAEYEARKNNEEARKLAMEVRRRNEEIGRLSEDRQTRKPDDSEDETTVLSKSLSDGLKRPILVRKRTGEKIYINKQVFCMGKADQGVDFKITDNKSVSRRHAYITNINGVYYLRDNNSTNHTYLNGEMLYSNIEVVIPDNSTIQLSNEEFFFKIK</sequence>
<organism evidence="3 4">
    <name type="scientific">Coprococcus ammoniilyticus</name>
    <dbReference type="NCBI Taxonomy" id="2981785"/>
    <lineage>
        <taxon>Bacteria</taxon>
        <taxon>Bacillati</taxon>
        <taxon>Bacillota</taxon>
        <taxon>Clostridia</taxon>
        <taxon>Lachnospirales</taxon>
        <taxon>Lachnospiraceae</taxon>
        <taxon>Coprococcus</taxon>
    </lineage>
</organism>
<dbReference type="Pfam" id="PF19909">
    <property type="entry name" value="DUF6382"/>
    <property type="match status" value="1"/>
</dbReference>
<reference evidence="3 4" key="1">
    <citation type="submission" date="2024-04" db="EMBL/GenBank/DDBJ databases">
        <title>Human intestinal bacterial collection.</title>
        <authorList>
            <person name="Pauvert C."/>
            <person name="Hitch T.C.A."/>
            <person name="Clavel T."/>
        </authorList>
    </citation>
    <scope>NUCLEOTIDE SEQUENCE [LARGE SCALE GENOMIC DNA]</scope>
    <source>
        <strain evidence="3 4">CLA-AA-H141</strain>
    </source>
</reference>
<evidence type="ECO:0000313" key="4">
    <source>
        <dbReference type="Proteomes" id="UP001482186"/>
    </source>
</evidence>